<feature type="region of interest" description="Disordered" evidence="1">
    <location>
        <begin position="102"/>
        <end position="134"/>
    </location>
</feature>
<evidence type="ECO:0000256" key="1">
    <source>
        <dbReference type="SAM" id="MobiDB-lite"/>
    </source>
</evidence>
<accession>A0A9P9G0D2</accession>
<sequence>MVCQQTASCVLASPSGSITKLEPWDMVGMGLPRPDQAIVSRRAATEPAVFGWSRMIYCDNGSPFVNMKLRMAADRQGIKMELGPDLSSFLYWFARTCRPPGKETNPKVGSGKGGTLVRSLTPGSTRGHDQPQQQIHREHWCIPGHGDVGMAVVR</sequence>
<dbReference type="GeneID" id="70220790"/>
<keyword evidence="3" id="KW-1185">Reference proteome</keyword>
<dbReference type="OrthoDB" id="5053384at2759"/>
<dbReference type="RefSeq" id="XP_046042837.1">
    <property type="nucleotide sequence ID" value="XM_046190836.1"/>
</dbReference>
<dbReference type="AlphaFoldDB" id="A0A9P9G0D2"/>
<proteinExistence type="predicted"/>
<organism evidence="2 3">
    <name type="scientific">Fusarium redolens</name>
    <dbReference type="NCBI Taxonomy" id="48865"/>
    <lineage>
        <taxon>Eukaryota</taxon>
        <taxon>Fungi</taxon>
        <taxon>Dikarya</taxon>
        <taxon>Ascomycota</taxon>
        <taxon>Pezizomycotina</taxon>
        <taxon>Sordariomycetes</taxon>
        <taxon>Hypocreomycetidae</taxon>
        <taxon>Hypocreales</taxon>
        <taxon>Nectriaceae</taxon>
        <taxon>Fusarium</taxon>
        <taxon>Fusarium redolens species complex</taxon>
    </lineage>
</organism>
<dbReference type="Proteomes" id="UP000720189">
    <property type="component" value="Unassembled WGS sequence"/>
</dbReference>
<comment type="caution">
    <text evidence="2">The sequence shown here is derived from an EMBL/GenBank/DDBJ whole genome shotgun (WGS) entry which is preliminary data.</text>
</comment>
<dbReference type="EMBL" id="JAGMUX010000024">
    <property type="protein sequence ID" value="KAH7228600.1"/>
    <property type="molecule type" value="Genomic_DNA"/>
</dbReference>
<evidence type="ECO:0000313" key="2">
    <source>
        <dbReference type="EMBL" id="KAH7228600.1"/>
    </source>
</evidence>
<name>A0A9P9G0D2_FUSRE</name>
<protein>
    <submittedName>
        <fullName evidence="2">Uncharacterized protein</fullName>
    </submittedName>
</protein>
<evidence type="ECO:0000313" key="3">
    <source>
        <dbReference type="Proteomes" id="UP000720189"/>
    </source>
</evidence>
<reference evidence="2" key="1">
    <citation type="journal article" date="2021" name="Nat. Commun.">
        <title>Genetic determinants of endophytism in the Arabidopsis root mycobiome.</title>
        <authorList>
            <person name="Mesny F."/>
            <person name="Miyauchi S."/>
            <person name="Thiergart T."/>
            <person name="Pickel B."/>
            <person name="Atanasova L."/>
            <person name="Karlsson M."/>
            <person name="Huettel B."/>
            <person name="Barry K.W."/>
            <person name="Haridas S."/>
            <person name="Chen C."/>
            <person name="Bauer D."/>
            <person name="Andreopoulos W."/>
            <person name="Pangilinan J."/>
            <person name="LaButti K."/>
            <person name="Riley R."/>
            <person name="Lipzen A."/>
            <person name="Clum A."/>
            <person name="Drula E."/>
            <person name="Henrissat B."/>
            <person name="Kohler A."/>
            <person name="Grigoriev I.V."/>
            <person name="Martin F.M."/>
            <person name="Hacquard S."/>
        </authorList>
    </citation>
    <scope>NUCLEOTIDE SEQUENCE</scope>
    <source>
        <strain evidence="2">MPI-CAGE-AT-0023</strain>
    </source>
</reference>
<gene>
    <name evidence="2" type="ORF">BKA55DRAFT_545676</name>
</gene>